<feature type="non-terminal residue" evidence="1">
    <location>
        <position position="90"/>
    </location>
</feature>
<sequence length="90" mass="9653">SSGFGALEVTAYPVPRSAPLPAQQAPCGRRGQHANCQATSRHWLQDLLHLHDAPHCLRGLPLQCPSLPLFPAAQLPAPGCRTTEDLRSPV</sequence>
<proteinExistence type="predicted"/>
<evidence type="ECO:0000313" key="1">
    <source>
        <dbReference type="EMBL" id="TKC38877.1"/>
    </source>
</evidence>
<comment type="caution">
    <text evidence="1">The sequence shown here is derived from an EMBL/GenBank/DDBJ whole genome shotgun (WGS) entry which is preliminary data.</text>
</comment>
<dbReference type="AlphaFoldDB" id="A0A4U1ERS3"/>
<dbReference type="EMBL" id="RWIC01000931">
    <property type="protein sequence ID" value="TKC38877.1"/>
    <property type="molecule type" value="Genomic_DNA"/>
</dbReference>
<reference evidence="2" key="1">
    <citation type="journal article" date="2019" name="IScience">
        <title>Narwhal Genome Reveals Long-Term Low Genetic Diversity despite Current Large Abundance Size.</title>
        <authorList>
            <person name="Westbury M.V."/>
            <person name="Petersen B."/>
            <person name="Garde E."/>
            <person name="Heide-Jorgensen M.P."/>
            <person name="Lorenzen E.D."/>
        </authorList>
    </citation>
    <scope>NUCLEOTIDE SEQUENCE [LARGE SCALE GENOMIC DNA]</scope>
</reference>
<evidence type="ECO:0000313" key="2">
    <source>
        <dbReference type="Proteomes" id="UP000308365"/>
    </source>
</evidence>
<organism evidence="1 2">
    <name type="scientific">Monodon monoceros</name>
    <name type="common">Narwhal</name>
    <name type="synonym">Ceratodon monodon</name>
    <dbReference type="NCBI Taxonomy" id="40151"/>
    <lineage>
        <taxon>Eukaryota</taxon>
        <taxon>Metazoa</taxon>
        <taxon>Chordata</taxon>
        <taxon>Craniata</taxon>
        <taxon>Vertebrata</taxon>
        <taxon>Euteleostomi</taxon>
        <taxon>Mammalia</taxon>
        <taxon>Eutheria</taxon>
        <taxon>Laurasiatheria</taxon>
        <taxon>Artiodactyla</taxon>
        <taxon>Whippomorpha</taxon>
        <taxon>Cetacea</taxon>
        <taxon>Odontoceti</taxon>
        <taxon>Monodontidae</taxon>
        <taxon>Monodon</taxon>
    </lineage>
</organism>
<dbReference type="Proteomes" id="UP000308365">
    <property type="component" value="Unassembled WGS sequence"/>
</dbReference>
<protein>
    <submittedName>
        <fullName evidence="1">Uncharacterized protein</fullName>
    </submittedName>
</protein>
<accession>A0A4U1ERS3</accession>
<name>A0A4U1ERS3_MONMO</name>
<feature type="non-terminal residue" evidence="1">
    <location>
        <position position="1"/>
    </location>
</feature>
<gene>
    <name evidence="1" type="ORF">EI555_004683</name>
</gene>